<organism evidence="2 3">
    <name type="scientific">Polysphondylium violaceum</name>
    <dbReference type="NCBI Taxonomy" id="133409"/>
    <lineage>
        <taxon>Eukaryota</taxon>
        <taxon>Amoebozoa</taxon>
        <taxon>Evosea</taxon>
        <taxon>Eumycetozoa</taxon>
        <taxon>Dictyostelia</taxon>
        <taxon>Dictyosteliales</taxon>
        <taxon>Dictyosteliaceae</taxon>
        <taxon>Polysphondylium</taxon>
    </lineage>
</organism>
<comment type="caution">
    <text evidence="2">The sequence shown here is derived from an EMBL/GenBank/DDBJ whole genome shotgun (WGS) entry which is preliminary data.</text>
</comment>
<dbReference type="PANTHER" id="PTHR16120">
    <property type="entry name" value="AP-5 COMPLEX SUBUNIT SIGMA-1"/>
    <property type="match status" value="1"/>
</dbReference>
<feature type="compositionally biased region" description="Low complexity" evidence="1">
    <location>
        <begin position="133"/>
        <end position="144"/>
    </location>
</feature>
<dbReference type="PANTHER" id="PTHR16120:SF0">
    <property type="entry name" value="AP-5 COMPLEX SUBUNIT SIGMA-1"/>
    <property type="match status" value="1"/>
</dbReference>
<dbReference type="GO" id="GO:0005829">
    <property type="term" value="C:cytosol"/>
    <property type="evidence" value="ECO:0007669"/>
    <property type="project" value="TreeGrafter"/>
</dbReference>
<feature type="region of interest" description="Disordered" evidence="1">
    <location>
        <begin position="118"/>
        <end position="144"/>
    </location>
</feature>
<sequence length="264" mass="29861">MVYAILIHALDTPKGTQASIQQQQQQIGNEPVVFLSQFYTSEGNNQDFLKRQQSIVKRVIKDYTFKHQCENTKPDEKLFPDWAFAFAQRGADQSNSSKEGIFRISPLKKQPLACSSSSAAAASPLQSPPPQQQPSQQWPSDHLSSISTSITHSSRKTQVVPIDDPSQFISSPKYVIWRKICGVGFTVVCEEDENRLLLSNFLTMLAQLILDHFKLTSKNLTTEVFTRTDDILLILHNYLPNGQTLFISNSFSRQLKQNIQSQQQ</sequence>
<dbReference type="GO" id="GO:0030119">
    <property type="term" value="C:AP-type membrane coat adaptor complex"/>
    <property type="evidence" value="ECO:0007669"/>
    <property type="project" value="InterPro"/>
</dbReference>
<dbReference type="GO" id="GO:0005764">
    <property type="term" value="C:lysosome"/>
    <property type="evidence" value="ECO:0007669"/>
    <property type="project" value="TreeGrafter"/>
</dbReference>
<dbReference type="GO" id="GO:0005770">
    <property type="term" value="C:late endosome"/>
    <property type="evidence" value="ECO:0007669"/>
    <property type="project" value="TreeGrafter"/>
</dbReference>
<evidence type="ECO:0000313" key="3">
    <source>
        <dbReference type="Proteomes" id="UP000695562"/>
    </source>
</evidence>
<dbReference type="Pfam" id="PF15001">
    <property type="entry name" value="AP-5_subunit_s1"/>
    <property type="match status" value="1"/>
</dbReference>
<dbReference type="AlphaFoldDB" id="A0A8J4Q1L5"/>
<dbReference type="OrthoDB" id="370698at2759"/>
<name>A0A8J4Q1L5_9MYCE</name>
<evidence type="ECO:0000256" key="1">
    <source>
        <dbReference type="SAM" id="MobiDB-lite"/>
    </source>
</evidence>
<dbReference type="EMBL" id="AJWJ01000025">
    <property type="protein sequence ID" value="KAF2077585.1"/>
    <property type="molecule type" value="Genomic_DNA"/>
</dbReference>
<dbReference type="Proteomes" id="UP000695562">
    <property type="component" value="Unassembled WGS sequence"/>
</dbReference>
<reference evidence="2" key="1">
    <citation type="submission" date="2020-01" db="EMBL/GenBank/DDBJ databases">
        <title>Development of genomics and gene disruption for Polysphondylium violaceum indicates a role for the polyketide synthase stlB in stalk morphogenesis.</title>
        <authorList>
            <person name="Narita B."/>
            <person name="Kawabe Y."/>
            <person name="Kin K."/>
            <person name="Saito T."/>
            <person name="Gibbs R."/>
            <person name="Kuspa A."/>
            <person name="Muzny D."/>
            <person name="Queller D."/>
            <person name="Richards S."/>
            <person name="Strassman J."/>
            <person name="Sucgang R."/>
            <person name="Worley K."/>
            <person name="Schaap P."/>
        </authorList>
    </citation>
    <scope>NUCLEOTIDE SEQUENCE</scope>
    <source>
        <strain evidence="2">QSvi11</strain>
    </source>
</reference>
<accession>A0A8J4Q1L5</accession>
<proteinExistence type="predicted"/>
<gene>
    <name evidence="2" type="ORF">CYY_001126</name>
</gene>
<dbReference type="GO" id="GO:0016197">
    <property type="term" value="P:endosomal transport"/>
    <property type="evidence" value="ECO:0007669"/>
    <property type="project" value="InterPro"/>
</dbReference>
<protein>
    <submittedName>
        <fullName evidence="2">Uncharacterized protein</fullName>
    </submittedName>
</protein>
<dbReference type="InterPro" id="IPR029392">
    <property type="entry name" value="AP-5_subunit_s1"/>
</dbReference>
<keyword evidence="3" id="KW-1185">Reference proteome</keyword>
<dbReference type="GO" id="GO:0000724">
    <property type="term" value="P:double-strand break repair via homologous recombination"/>
    <property type="evidence" value="ECO:0007669"/>
    <property type="project" value="InterPro"/>
</dbReference>
<evidence type="ECO:0000313" key="2">
    <source>
        <dbReference type="EMBL" id="KAF2077585.1"/>
    </source>
</evidence>